<feature type="region of interest" description="Disordered" evidence="1">
    <location>
        <begin position="59"/>
        <end position="96"/>
    </location>
</feature>
<dbReference type="InterPro" id="IPR036514">
    <property type="entry name" value="SGNH_hydro_sf"/>
</dbReference>
<dbReference type="GeneID" id="96749686"/>
<feature type="domain" description="SGNH hydrolase-type esterase" evidence="2">
    <location>
        <begin position="297"/>
        <end position="492"/>
    </location>
</feature>
<dbReference type="Pfam" id="PF13472">
    <property type="entry name" value="Lipase_GDSL_2"/>
    <property type="match status" value="1"/>
</dbReference>
<comment type="caution">
    <text evidence="3">The sequence shown here is derived from an EMBL/GenBank/DDBJ whole genome shotgun (WGS) entry which is preliminary data.</text>
</comment>
<dbReference type="SUPFAM" id="SSF52266">
    <property type="entry name" value="SGNH hydrolase"/>
    <property type="match status" value="1"/>
</dbReference>
<dbReference type="CDD" id="cd00229">
    <property type="entry name" value="SGNH_hydrolase"/>
    <property type="match status" value="1"/>
</dbReference>
<name>A0A5J4L8V4_9ACTN</name>
<dbReference type="Proteomes" id="UP000325598">
    <property type="component" value="Unassembled WGS sequence"/>
</dbReference>
<protein>
    <recommendedName>
        <fullName evidence="2">SGNH hydrolase-type esterase domain-containing protein</fullName>
    </recommendedName>
</protein>
<dbReference type="InterPro" id="IPR013830">
    <property type="entry name" value="SGNH_hydro"/>
</dbReference>
<evidence type="ECO:0000313" key="4">
    <source>
        <dbReference type="Proteomes" id="UP000325598"/>
    </source>
</evidence>
<evidence type="ECO:0000259" key="2">
    <source>
        <dbReference type="Pfam" id="PF13472"/>
    </source>
</evidence>
<sequence length="509" mass="52056">MANYAFYGTSTAASDALAARVTTVENTALVKADNLASLTNPTNARTNLGLGNAATRSIGTTNGTLAAGDDTRFSNSRTPTAHAASHATGSSDPITPAAIGALSTTTWRRRDMPDQALADSLYAGTTPTITATQTTTPTTGYLKYAPAGVTLTGSDSTGPFQYAGAGAFTIGASSPDTNYVLPTSKYPNTYSSGQSIWSIEFGTDTQLLQVRFKYMSTTASGFRLSIDGRKVTDLIQLMSAVSGIGTTGNGHLLTIDLGSAATRRVRIDFANVPFGGVYLPPGAGIWQVPLRGGRLMVLGDSISDGSAGNVGGGAGTWFARAARLLGSTDAWEQGRGGTGYISPGTSPVYAVFQDRIALDIVPYAPDRLIIWGGFNDNTGSQSAIAAAAASLYSALKSALPACQMYVIGCWSPTGSPAGSITNTDATLRTQAAAAGLPFISPITGSCYDASGALVTTQGPWITGTGKVLATTGTGIADTWISSDGVHPTDTGHIGLARRIAAAITALMPA</sequence>
<dbReference type="Gene3D" id="3.40.50.1110">
    <property type="entry name" value="SGNH hydrolase"/>
    <property type="match status" value="1"/>
</dbReference>
<accession>A0A5J4L8V4</accession>
<dbReference type="RefSeq" id="WP_086718687.1">
    <property type="nucleotide sequence ID" value="NZ_BLAG01000004.1"/>
</dbReference>
<reference evidence="3 4" key="1">
    <citation type="submission" date="2019-10" db="EMBL/GenBank/DDBJ databases">
        <title>Whole genome shotgun sequence of Streptomyces angustmyceticus NBRC 3934.</title>
        <authorList>
            <person name="Hosoyama A."/>
            <person name="Ichikawa N."/>
            <person name="Kimura A."/>
            <person name="Kitahashi Y."/>
            <person name="Komaki H."/>
            <person name="Uohara A."/>
        </authorList>
    </citation>
    <scope>NUCLEOTIDE SEQUENCE [LARGE SCALE GENOMIC DNA]</scope>
    <source>
        <strain evidence="3 4">NBRC 3934</strain>
    </source>
</reference>
<gene>
    <name evidence="3" type="ORF">San01_04060</name>
</gene>
<dbReference type="AlphaFoldDB" id="A0A5J4L8V4"/>
<proteinExistence type="predicted"/>
<keyword evidence="4" id="KW-1185">Reference proteome</keyword>
<dbReference type="OrthoDB" id="8215557at2"/>
<organism evidence="3 4">
    <name type="scientific">Streptomyces angustmyceticus</name>
    <dbReference type="NCBI Taxonomy" id="285578"/>
    <lineage>
        <taxon>Bacteria</taxon>
        <taxon>Bacillati</taxon>
        <taxon>Actinomycetota</taxon>
        <taxon>Actinomycetes</taxon>
        <taxon>Kitasatosporales</taxon>
        <taxon>Streptomycetaceae</taxon>
        <taxon>Streptomyces</taxon>
    </lineage>
</organism>
<evidence type="ECO:0000256" key="1">
    <source>
        <dbReference type="SAM" id="MobiDB-lite"/>
    </source>
</evidence>
<dbReference type="EMBL" id="BLAG01000004">
    <property type="protein sequence ID" value="GES27919.1"/>
    <property type="molecule type" value="Genomic_DNA"/>
</dbReference>
<feature type="compositionally biased region" description="Low complexity" evidence="1">
    <location>
        <begin position="76"/>
        <end position="91"/>
    </location>
</feature>
<evidence type="ECO:0000313" key="3">
    <source>
        <dbReference type="EMBL" id="GES27919.1"/>
    </source>
</evidence>